<protein>
    <submittedName>
        <fullName evidence="1">AAA family ATPase</fullName>
    </submittedName>
</protein>
<dbReference type="EMBL" id="JACXAA010000014">
    <property type="protein sequence ID" value="MBD2756714.1"/>
    <property type="molecule type" value="Genomic_DNA"/>
</dbReference>
<gene>
    <name evidence="1" type="ORF">IC230_27790</name>
</gene>
<accession>A0A927GGB7</accession>
<keyword evidence="2" id="KW-1185">Reference proteome</keyword>
<evidence type="ECO:0000313" key="1">
    <source>
        <dbReference type="EMBL" id="MBD2756714.1"/>
    </source>
</evidence>
<dbReference type="AlphaFoldDB" id="A0A927GGB7"/>
<dbReference type="Proteomes" id="UP000653797">
    <property type="component" value="Unassembled WGS sequence"/>
</dbReference>
<dbReference type="InterPro" id="IPR027417">
    <property type="entry name" value="P-loop_NTPase"/>
</dbReference>
<dbReference type="RefSeq" id="WP_191042339.1">
    <property type="nucleotide sequence ID" value="NZ_JACXAA010000014.1"/>
</dbReference>
<proteinExistence type="predicted"/>
<sequence length="190" mass="22177">MKLVILFGPPAVGKMTVGQELEKITELKLFHNHMSLELVNQFFDFGTPPFERLDRIIRFAFFEEIAKSDLDGLIFTYVWDLNQQEDTDYIEEVAQLFMNQGASIFYVELKADLSERLQRNRDGHRLACKPSKRNVAASEASLLHFEANYRMNTLENEFGQKQILTIDNTTMEPLEVARLIKQWLNQQSRE</sequence>
<dbReference type="Gene3D" id="3.40.50.300">
    <property type="entry name" value="P-loop containing nucleotide triphosphate hydrolases"/>
    <property type="match status" value="1"/>
</dbReference>
<name>A0A927GGB7_9BACT</name>
<organism evidence="1 2">
    <name type="scientific">Spirosoma validum</name>
    <dbReference type="NCBI Taxonomy" id="2771355"/>
    <lineage>
        <taxon>Bacteria</taxon>
        <taxon>Pseudomonadati</taxon>
        <taxon>Bacteroidota</taxon>
        <taxon>Cytophagia</taxon>
        <taxon>Cytophagales</taxon>
        <taxon>Cytophagaceae</taxon>
        <taxon>Spirosoma</taxon>
    </lineage>
</organism>
<evidence type="ECO:0000313" key="2">
    <source>
        <dbReference type="Proteomes" id="UP000653797"/>
    </source>
</evidence>
<comment type="caution">
    <text evidence="1">The sequence shown here is derived from an EMBL/GenBank/DDBJ whole genome shotgun (WGS) entry which is preliminary data.</text>
</comment>
<dbReference type="SUPFAM" id="SSF52540">
    <property type="entry name" value="P-loop containing nucleoside triphosphate hydrolases"/>
    <property type="match status" value="1"/>
</dbReference>
<reference evidence="1" key="1">
    <citation type="submission" date="2020-09" db="EMBL/GenBank/DDBJ databases">
        <authorList>
            <person name="Kim M.K."/>
        </authorList>
    </citation>
    <scope>NUCLEOTIDE SEQUENCE</scope>
    <source>
        <strain evidence="1">BT704</strain>
    </source>
</reference>